<proteinExistence type="predicted"/>
<protein>
    <recommendedName>
        <fullName evidence="1">DUF6745 domain-containing protein</fullName>
    </recommendedName>
</protein>
<organism evidence="2 3">
    <name type="scientific">Calothrix parasitica NIES-267</name>
    <dbReference type="NCBI Taxonomy" id="1973488"/>
    <lineage>
        <taxon>Bacteria</taxon>
        <taxon>Bacillati</taxon>
        <taxon>Cyanobacteriota</taxon>
        <taxon>Cyanophyceae</taxon>
        <taxon>Nostocales</taxon>
        <taxon>Calotrichaceae</taxon>
        <taxon>Calothrix</taxon>
    </lineage>
</organism>
<gene>
    <name evidence="2" type="ORF">NIES267_34940</name>
</gene>
<reference evidence="2 3" key="1">
    <citation type="submission" date="2017-06" db="EMBL/GenBank/DDBJ databases">
        <title>Genome sequencing of cyanobaciteial culture collection at National Institute for Environmental Studies (NIES).</title>
        <authorList>
            <person name="Hirose Y."/>
            <person name="Shimura Y."/>
            <person name="Fujisawa T."/>
            <person name="Nakamura Y."/>
            <person name="Kawachi M."/>
        </authorList>
    </citation>
    <scope>NUCLEOTIDE SEQUENCE [LARGE SCALE GENOMIC DNA]</scope>
    <source>
        <strain evidence="2 3">NIES-267</strain>
    </source>
</reference>
<dbReference type="EMBL" id="AP018227">
    <property type="protein sequence ID" value="BAY84000.1"/>
    <property type="molecule type" value="Genomic_DNA"/>
</dbReference>
<name>A0A1Z4LRX9_9CYAN</name>
<accession>A0A1Z4LRX9</accession>
<dbReference type="InterPro" id="IPR046633">
    <property type="entry name" value="DUF6745"/>
</dbReference>
<dbReference type="OrthoDB" id="490979at2"/>
<evidence type="ECO:0000259" key="1">
    <source>
        <dbReference type="Pfam" id="PF20530"/>
    </source>
</evidence>
<feature type="domain" description="DUF6745" evidence="1">
    <location>
        <begin position="184"/>
        <end position="248"/>
    </location>
</feature>
<dbReference type="Pfam" id="PF20530">
    <property type="entry name" value="DUF6745"/>
    <property type="match status" value="1"/>
</dbReference>
<keyword evidence="3" id="KW-1185">Reference proteome</keyword>
<evidence type="ECO:0000313" key="3">
    <source>
        <dbReference type="Proteomes" id="UP000218418"/>
    </source>
</evidence>
<sequence>MNILTKEQKALILLHQEKWRKIMLSVESIDKREVTQIIKQVYTLIGCAEPKIIFFDSPYALVKYITQREIYENYYYNNMTAIHNFCELDGRSLGEQISVWSERLEQIINVPFGLQIDFELHNKEQQILSILHEEITNQLIKEIGYCDSYDDFSIDKLGIDCLSRYYGWYDFCISEIKIENYSIVKFCLDIHKQCERFFAFPDSCLVHNRPQQISFDEQGNLHAEGKPAIQYNDGFCVYASHGVRIPQEI</sequence>
<dbReference type="Proteomes" id="UP000218418">
    <property type="component" value="Chromosome"/>
</dbReference>
<dbReference type="AlphaFoldDB" id="A0A1Z4LRX9"/>
<evidence type="ECO:0000313" key="2">
    <source>
        <dbReference type="EMBL" id="BAY84000.1"/>
    </source>
</evidence>